<dbReference type="CDD" id="cd07557">
    <property type="entry name" value="trimeric_dUTPase"/>
    <property type="match status" value="1"/>
</dbReference>
<dbReference type="Gene3D" id="2.70.40.10">
    <property type="match status" value="1"/>
</dbReference>
<evidence type="ECO:0000256" key="4">
    <source>
        <dbReference type="ARBA" id="ARBA00023080"/>
    </source>
</evidence>
<dbReference type="GO" id="GO:0004170">
    <property type="term" value="F:dUTP diphosphatase activity"/>
    <property type="evidence" value="ECO:0007669"/>
    <property type="project" value="UniProtKB-EC"/>
</dbReference>
<evidence type="ECO:0000256" key="3">
    <source>
        <dbReference type="ARBA" id="ARBA00022801"/>
    </source>
</evidence>
<evidence type="ECO:0000256" key="1">
    <source>
        <dbReference type="ARBA" id="ARBA00006581"/>
    </source>
</evidence>
<name>A0A8D9UHK3_9VIRU</name>
<evidence type="ECO:0000256" key="2">
    <source>
        <dbReference type="ARBA" id="ARBA00012379"/>
    </source>
</evidence>
<dbReference type="PANTHER" id="PTHR11241:SF0">
    <property type="entry name" value="DEOXYURIDINE 5'-TRIPHOSPHATE NUCLEOTIDOHYDROLASE"/>
    <property type="match status" value="1"/>
</dbReference>
<evidence type="ECO:0000259" key="5">
    <source>
        <dbReference type="Pfam" id="PF00692"/>
    </source>
</evidence>
<dbReference type="InterPro" id="IPR036157">
    <property type="entry name" value="dUTPase-like_sf"/>
</dbReference>
<evidence type="ECO:0000313" key="6">
    <source>
        <dbReference type="EMBL" id="DAD55601.1"/>
    </source>
</evidence>
<dbReference type="InterPro" id="IPR029054">
    <property type="entry name" value="dUTPase-like"/>
</dbReference>
<dbReference type="NCBIfam" id="NF001862">
    <property type="entry name" value="PRK00601.1"/>
    <property type="match status" value="1"/>
</dbReference>
<accession>A0A8D9UHK3</accession>
<dbReference type="Pfam" id="PF00692">
    <property type="entry name" value="dUTPase"/>
    <property type="match status" value="1"/>
</dbReference>
<protein>
    <recommendedName>
        <fullName evidence="2">dUTP diphosphatase</fullName>
        <ecNumber evidence="2">3.6.1.23</ecNumber>
    </recommendedName>
</protein>
<dbReference type="EMBL" id="BK029940">
    <property type="protein sequence ID" value="DAD55601.1"/>
    <property type="molecule type" value="Genomic_DNA"/>
</dbReference>
<dbReference type="GO" id="GO:0000287">
    <property type="term" value="F:magnesium ion binding"/>
    <property type="evidence" value="ECO:0007669"/>
    <property type="project" value="InterPro"/>
</dbReference>
<feature type="domain" description="dUTPase-like" evidence="5">
    <location>
        <begin position="48"/>
        <end position="156"/>
    </location>
</feature>
<dbReference type="NCBIfam" id="TIGR00576">
    <property type="entry name" value="dut"/>
    <property type="match status" value="1"/>
</dbReference>
<proteinExistence type="inferred from homology"/>
<comment type="similarity">
    <text evidence="1">Belongs to the dUTPase family.</text>
</comment>
<reference evidence="6" key="1">
    <citation type="journal article" date="2021" name="Proc. Natl. Acad. Sci. U.S.A.">
        <title>A Catalog of Tens of Thousands of Viruses from Human Metagenomes Reveals Hidden Associations with Chronic Diseases.</title>
        <authorList>
            <person name="Tisza M.J."/>
            <person name="Buck C.B."/>
        </authorList>
    </citation>
    <scope>NUCLEOTIDE SEQUENCE</scope>
    <source>
        <strain evidence="6">CtOZu12</strain>
    </source>
</reference>
<dbReference type="PANTHER" id="PTHR11241">
    <property type="entry name" value="DEOXYURIDINE 5'-TRIPHOSPHATE NUCLEOTIDOHYDROLASE"/>
    <property type="match status" value="1"/>
</dbReference>
<organism evidence="6">
    <name type="scientific">Bacteriophage sp</name>
    <dbReference type="NCBI Taxonomy" id="38018"/>
    <lineage>
        <taxon>Viruses</taxon>
    </lineage>
</organism>
<dbReference type="SUPFAM" id="SSF51283">
    <property type="entry name" value="dUTPase-like"/>
    <property type="match status" value="1"/>
</dbReference>
<dbReference type="InterPro" id="IPR008181">
    <property type="entry name" value="dUTPase"/>
</dbReference>
<keyword evidence="3" id="KW-0378">Hydrolase</keyword>
<dbReference type="GO" id="GO:0006226">
    <property type="term" value="P:dUMP biosynthetic process"/>
    <property type="evidence" value="ECO:0007669"/>
    <property type="project" value="InterPro"/>
</dbReference>
<sequence>MDVKIKLLSKTAKMPVKAHETDACFDLYADCPDDTYYSWDVQKDVAGIKIRPHETVKVKTGIATAIPVGYWGAVFARSGLATKQGLRPANCVGVIDADYRGEWIVALHNDSTETQIIRHGDRIAQAMILPVLPTTFEQVEELPDTERGAGGFGSSGN</sequence>
<dbReference type="GO" id="GO:0046081">
    <property type="term" value="P:dUTP catabolic process"/>
    <property type="evidence" value="ECO:0007669"/>
    <property type="project" value="InterPro"/>
</dbReference>
<keyword evidence="4" id="KW-0546">Nucleotide metabolism</keyword>
<dbReference type="InterPro" id="IPR033704">
    <property type="entry name" value="dUTPase_trimeric"/>
</dbReference>
<dbReference type="EC" id="3.6.1.23" evidence="2"/>